<name>A0AAE0JBT1_9PEZI</name>
<dbReference type="RefSeq" id="XP_062679711.1">
    <property type="nucleotide sequence ID" value="XM_062827817.1"/>
</dbReference>
<dbReference type="AlphaFoldDB" id="A0AAE0JBT1"/>
<feature type="region of interest" description="Disordered" evidence="3">
    <location>
        <begin position="1"/>
        <end position="32"/>
    </location>
</feature>
<dbReference type="GO" id="GO:0005739">
    <property type="term" value="C:mitochondrion"/>
    <property type="evidence" value="ECO:0007669"/>
    <property type="project" value="UniProtKB-SubCell"/>
</dbReference>
<keyword evidence="5" id="KW-1185">Reference proteome</keyword>
<evidence type="ECO:0000256" key="2">
    <source>
        <dbReference type="ARBA" id="ARBA00023128"/>
    </source>
</evidence>
<dbReference type="Proteomes" id="UP001278500">
    <property type="component" value="Unassembled WGS sequence"/>
</dbReference>
<organism evidence="4 5">
    <name type="scientific">Neurospora tetraspora</name>
    <dbReference type="NCBI Taxonomy" id="94610"/>
    <lineage>
        <taxon>Eukaryota</taxon>
        <taxon>Fungi</taxon>
        <taxon>Dikarya</taxon>
        <taxon>Ascomycota</taxon>
        <taxon>Pezizomycotina</taxon>
        <taxon>Sordariomycetes</taxon>
        <taxon>Sordariomycetidae</taxon>
        <taxon>Sordariales</taxon>
        <taxon>Sordariaceae</taxon>
        <taxon>Neurospora</taxon>
    </lineage>
</organism>
<evidence type="ECO:0000313" key="5">
    <source>
        <dbReference type="Proteomes" id="UP001278500"/>
    </source>
</evidence>
<comment type="caution">
    <text evidence="4">The sequence shown here is derived from an EMBL/GenBank/DDBJ whole genome shotgun (WGS) entry which is preliminary data.</text>
</comment>
<dbReference type="SUPFAM" id="SSF56672">
    <property type="entry name" value="DNA/RNA polymerases"/>
    <property type="match status" value="1"/>
</dbReference>
<accession>A0AAE0JBT1</accession>
<dbReference type="Gene3D" id="3.10.10.10">
    <property type="entry name" value="HIV Type 1 Reverse Transcriptase, subunit A, domain 1"/>
    <property type="match status" value="1"/>
</dbReference>
<comment type="subcellular location">
    <subcellularLocation>
        <location evidence="1">Mitochondrion</location>
    </subcellularLocation>
</comment>
<evidence type="ECO:0000256" key="3">
    <source>
        <dbReference type="SAM" id="MobiDB-lite"/>
    </source>
</evidence>
<dbReference type="InterPro" id="IPR043502">
    <property type="entry name" value="DNA/RNA_pol_sf"/>
</dbReference>
<dbReference type="GeneID" id="87864971"/>
<dbReference type="EMBL" id="JAUEPP010000006">
    <property type="protein sequence ID" value="KAK3340769.1"/>
    <property type="molecule type" value="Genomic_DNA"/>
</dbReference>
<protein>
    <submittedName>
        <fullName evidence="4">Uncharacterized protein</fullName>
    </submittedName>
</protein>
<reference evidence="4" key="2">
    <citation type="submission" date="2023-06" db="EMBL/GenBank/DDBJ databases">
        <authorList>
            <consortium name="Lawrence Berkeley National Laboratory"/>
            <person name="Haridas S."/>
            <person name="Hensen N."/>
            <person name="Bonometti L."/>
            <person name="Westerberg I."/>
            <person name="Brannstrom I.O."/>
            <person name="Guillou S."/>
            <person name="Cros-Aarteil S."/>
            <person name="Calhoun S."/>
            <person name="Kuo A."/>
            <person name="Mondo S."/>
            <person name="Pangilinan J."/>
            <person name="Riley R."/>
            <person name="Labutti K."/>
            <person name="Andreopoulos B."/>
            <person name="Lipzen A."/>
            <person name="Chen C."/>
            <person name="Yanf M."/>
            <person name="Daum C."/>
            <person name="Ng V."/>
            <person name="Clum A."/>
            <person name="Steindorff A."/>
            <person name="Ohm R."/>
            <person name="Martin F."/>
            <person name="Silar P."/>
            <person name="Natvig D."/>
            <person name="Lalanne C."/>
            <person name="Gautier V."/>
            <person name="Ament-Velasquez S.L."/>
            <person name="Kruys A."/>
            <person name="Hutchinson M.I."/>
            <person name="Powell A.J."/>
            <person name="Barry K."/>
            <person name="Miller A.N."/>
            <person name="Grigoriev I.V."/>
            <person name="Debuchy R."/>
            <person name="Gladieux P."/>
            <person name="Thoren M.H."/>
            <person name="Johannesson H."/>
        </authorList>
    </citation>
    <scope>NUCLEOTIDE SEQUENCE</scope>
    <source>
        <strain evidence="4">CBS 560.94</strain>
    </source>
</reference>
<evidence type="ECO:0000256" key="1">
    <source>
        <dbReference type="ARBA" id="ARBA00004173"/>
    </source>
</evidence>
<reference evidence="4" key="1">
    <citation type="journal article" date="2023" name="Mol. Phylogenet. Evol.">
        <title>Genome-scale phylogeny and comparative genomics of the fungal order Sordariales.</title>
        <authorList>
            <person name="Hensen N."/>
            <person name="Bonometti L."/>
            <person name="Westerberg I."/>
            <person name="Brannstrom I.O."/>
            <person name="Guillou S."/>
            <person name="Cros-Aarteil S."/>
            <person name="Calhoun S."/>
            <person name="Haridas S."/>
            <person name="Kuo A."/>
            <person name="Mondo S."/>
            <person name="Pangilinan J."/>
            <person name="Riley R."/>
            <person name="LaButti K."/>
            <person name="Andreopoulos B."/>
            <person name="Lipzen A."/>
            <person name="Chen C."/>
            <person name="Yan M."/>
            <person name="Daum C."/>
            <person name="Ng V."/>
            <person name="Clum A."/>
            <person name="Steindorff A."/>
            <person name="Ohm R.A."/>
            <person name="Martin F."/>
            <person name="Silar P."/>
            <person name="Natvig D.O."/>
            <person name="Lalanne C."/>
            <person name="Gautier V."/>
            <person name="Ament-Velasquez S.L."/>
            <person name="Kruys A."/>
            <person name="Hutchinson M.I."/>
            <person name="Powell A.J."/>
            <person name="Barry K."/>
            <person name="Miller A.N."/>
            <person name="Grigoriev I.V."/>
            <person name="Debuchy R."/>
            <person name="Gladieux P."/>
            <person name="Hiltunen Thoren M."/>
            <person name="Johannesson H."/>
        </authorList>
    </citation>
    <scope>NUCLEOTIDE SEQUENCE</scope>
    <source>
        <strain evidence="4">CBS 560.94</strain>
    </source>
</reference>
<gene>
    <name evidence="4" type="ORF">B0H65DRAFT_498750</name>
</gene>
<keyword evidence="2" id="KW-0496">Mitochondrion</keyword>
<proteinExistence type="predicted"/>
<sequence length="131" mass="14549">MEEAEMIFHGDSPYAANTLHPPKPNAKTKGERRTVHDFRPVNANTIKSAYPCHDMEASADDLLVGKMAVMSTTDAKNGYWAVGVREGHQWTTGVRTPCGMRYLEREVCRGLGAETLGLNVVRNSEWKMLIG</sequence>
<evidence type="ECO:0000313" key="4">
    <source>
        <dbReference type="EMBL" id="KAK3340769.1"/>
    </source>
</evidence>